<evidence type="ECO:0000313" key="4">
    <source>
        <dbReference type="Proteomes" id="UP000061457"/>
    </source>
</evidence>
<sequence>MKTDIESYQDAMTHVARIKSFYKFVLKGLMLSVMLILLNAVTNSDYMWSLWVLAGWAVIAAVKWVSTFGFASLFDKRWEEKQIAKSLSQTGK</sequence>
<reference evidence="3 4" key="1">
    <citation type="submission" date="2015-11" db="EMBL/GenBank/DDBJ databases">
        <authorList>
            <person name="Zhang Y."/>
            <person name="Guo Z."/>
        </authorList>
    </citation>
    <scope>NUCLEOTIDE SEQUENCE [LARGE SCALE GENOMIC DNA]</scope>
    <source>
        <strain evidence="3 4">KCTC 12086</strain>
    </source>
</reference>
<dbReference type="RefSeq" id="WP_058031446.1">
    <property type="nucleotide sequence ID" value="NZ_CP013187.1"/>
</dbReference>
<dbReference type="PATRIC" id="fig|161398.10.peg.3397"/>
<proteinExistence type="predicted"/>
<feature type="transmembrane region" description="Helical" evidence="1">
    <location>
        <begin position="48"/>
        <end position="74"/>
    </location>
</feature>
<dbReference type="InterPro" id="IPR025698">
    <property type="entry name" value="2TM_dom"/>
</dbReference>
<dbReference type="KEGG" id="pphe:PP2015_3333"/>
<organism evidence="3 4">
    <name type="scientific">Pseudoalteromonas phenolica</name>
    <dbReference type="NCBI Taxonomy" id="161398"/>
    <lineage>
        <taxon>Bacteria</taxon>
        <taxon>Pseudomonadati</taxon>
        <taxon>Pseudomonadota</taxon>
        <taxon>Gammaproteobacteria</taxon>
        <taxon>Alteromonadales</taxon>
        <taxon>Pseudoalteromonadaceae</taxon>
        <taxon>Pseudoalteromonas</taxon>
    </lineage>
</organism>
<dbReference type="STRING" id="161398.PP2015_3333"/>
<dbReference type="OrthoDB" id="9808452at2"/>
<feature type="transmembrane region" description="Helical" evidence="1">
    <location>
        <begin position="21"/>
        <end position="42"/>
    </location>
</feature>
<dbReference type="Pfam" id="PF13239">
    <property type="entry name" value="2TM"/>
    <property type="match status" value="1"/>
</dbReference>
<protein>
    <recommendedName>
        <fullName evidence="2">2TM domain-containing protein</fullName>
    </recommendedName>
</protein>
<evidence type="ECO:0000259" key="2">
    <source>
        <dbReference type="Pfam" id="PF13239"/>
    </source>
</evidence>
<keyword evidence="4" id="KW-1185">Reference proteome</keyword>
<keyword evidence="1" id="KW-0472">Membrane</keyword>
<dbReference type="EMBL" id="CP013187">
    <property type="protein sequence ID" value="ALO43808.1"/>
    <property type="molecule type" value="Genomic_DNA"/>
</dbReference>
<dbReference type="Proteomes" id="UP000061457">
    <property type="component" value="Chromosome I"/>
</dbReference>
<evidence type="ECO:0000313" key="3">
    <source>
        <dbReference type="EMBL" id="ALO43808.1"/>
    </source>
</evidence>
<dbReference type="AlphaFoldDB" id="A0A0S2K5Y3"/>
<gene>
    <name evidence="3" type="ORF">PP2015_3333</name>
</gene>
<evidence type="ECO:0000256" key="1">
    <source>
        <dbReference type="SAM" id="Phobius"/>
    </source>
</evidence>
<accession>A0A0S2K5Y3</accession>
<keyword evidence="1" id="KW-1133">Transmembrane helix</keyword>
<keyword evidence="1" id="KW-0812">Transmembrane</keyword>
<feature type="domain" description="2TM" evidence="2">
    <location>
        <begin position="10"/>
        <end position="86"/>
    </location>
</feature>
<name>A0A0S2K5Y3_9GAMM</name>